<evidence type="ECO:0000313" key="6">
    <source>
        <dbReference type="EMBL" id="MES1918997.1"/>
    </source>
</evidence>
<evidence type="ECO:0000259" key="5">
    <source>
        <dbReference type="PROSITE" id="PS50172"/>
    </source>
</evidence>
<evidence type="ECO:0000256" key="4">
    <source>
        <dbReference type="ARBA" id="ARBA00023242"/>
    </source>
</evidence>
<keyword evidence="7" id="KW-1185">Reference proteome</keyword>
<dbReference type="InterPro" id="IPR010613">
    <property type="entry name" value="PES"/>
</dbReference>
<evidence type="ECO:0000256" key="2">
    <source>
        <dbReference type="ARBA" id="ARBA00022517"/>
    </source>
</evidence>
<dbReference type="SUPFAM" id="SSF52113">
    <property type="entry name" value="BRCT domain"/>
    <property type="match status" value="1"/>
</dbReference>
<dbReference type="InterPro" id="IPR001357">
    <property type="entry name" value="BRCT_dom"/>
</dbReference>
<dbReference type="PANTHER" id="PTHR12221:SF6">
    <property type="entry name" value="PESCADILLO HOMOLOG"/>
    <property type="match status" value="1"/>
</dbReference>
<gene>
    <name evidence="6" type="ORF">MHBO_000877</name>
</gene>
<protein>
    <recommendedName>
        <fullName evidence="5">BRCT domain-containing protein</fullName>
    </recommendedName>
</protein>
<dbReference type="Gene3D" id="3.40.50.10190">
    <property type="entry name" value="BRCT domain"/>
    <property type="match status" value="1"/>
</dbReference>
<keyword evidence="4" id="KW-0539">Nucleus</keyword>
<dbReference type="PANTHER" id="PTHR12221">
    <property type="entry name" value="PESCADILLO - RELATED"/>
    <property type="match status" value="1"/>
</dbReference>
<keyword evidence="3" id="KW-0698">rRNA processing</keyword>
<dbReference type="EMBL" id="JBDODL010000175">
    <property type="protein sequence ID" value="MES1918997.1"/>
    <property type="molecule type" value="Genomic_DNA"/>
</dbReference>
<proteinExistence type="predicted"/>
<reference evidence="6 7" key="1">
    <citation type="journal article" date="2024" name="BMC Biol.">
        <title>Comparative genomics of Ascetosporea gives new insight into the evolutionary basis for animal parasitism in Rhizaria.</title>
        <authorList>
            <person name="Hiltunen Thoren M."/>
            <person name="Onut-Brannstrom I."/>
            <person name="Alfjorden A."/>
            <person name="Peckova H."/>
            <person name="Swords F."/>
            <person name="Hooper C."/>
            <person name="Holzer A.S."/>
            <person name="Bass D."/>
            <person name="Burki F."/>
        </authorList>
    </citation>
    <scope>NUCLEOTIDE SEQUENCE [LARGE SCALE GENOMIC DNA]</scope>
    <source>
        <strain evidence="6">20-A016</strain>
    </source>
</reference>
<feature type="domain" description="BRCT" evidence="5">
    <location>
        <begin position="266"/>
        <end position="359"/>
    </location>
</feature>
<name>A0ABV2AIC4_9EUKA</name>
<evidence type="ECO:0000256" key="1">
    <source>
        <dbReference type="ARBA" id="ARBA00004123"/>
    </source>
</evidence>
<organism evidence="6 7">
    <name type="scientific">Bonamia ostreae</name>
    <dbReference type="NCBI Taxonomy" id="126728"/>
    <lineage>
        <taxon>Eukaryota</taxon>
        <taxon>Sar</taxon>
        <taxon>Rhizaria</taxon>
        <taxon>Endomyxa</taxon>
        <taxon>Ascetosporea</taxon>
        <taxon>Haplosporida</taxon>
        <taxon>Bonamia</taxon>
    </lineage>
</organism>
<keyword evidence="2" id="KW-0690">Ribosome biogenesis</keyword>
<sequence>MGHAQRKKKGKKRLNKHSLGLTKPLEYISRSRAIKKLQISMTDFRKLCILKGIYPQVPKNRKFSKTKIYYYKRDINCISREPVLAKYRDIKAYSKKKTKARSKFSTADLLSVKKSKPSINYDHLVKERYPTFGEALEDMDDPLTLICLFLSVPARAVKGFGPEKSEDLQRLYDEFLHLTAIKGWLRKSFISLKGFYFQVDIDGHSITWLKPHKFTQNLENKKIDFNSLVAFLEFYHTLLKFVVYKLYKDQKMDYPPKFEQNITLKSNNNLFHNFVFLLSKETPYDVLEYIIKALGGKIYIETNVFDKMDKIKPLLTHKISDRPLFSASKTKDNFENVQSQYVFDCLNFGKILPVGDYLPGNKCPDHVSPFENFENLQIDQDAPKLENEDLNESEKKERLLDRIAAQKRTF</sequence>
<dbReference type="PROSITE" id="PS50172">
    <property type="entry name" value="BRCT"/>
    <property type="match status" value="1"/>
</dbReference>
<evidence type="ECO:0000256" key="3">
    <source>
        <dbReference type="ARBA" id="ARBA00022552"/>
    </source>
</evidence>
<comment type="subcellular location">
    <subcellularLocation>
        <location evidence="1">Nucleus</location>
    </subcellularLocation>
</comment>
<dbReference type="Proteomes" id="UP001439008">
    <property type="component" value="Unassembled WGS sequence"/>
</dbReference>
<comment type="caution">
    <text evidence="6">The sequence shown here is derived from an EMBL/GenBank/DDBJ whole genome shotgun (WGS) entry which is preliminary data.</text>
</comment>
<dbReference type="Pfam" id="PF06732">
    <property type="entry name" value="Pescadillo_N"/>
    <property type="match status" value="1"/>
</dbReference>
<evidence type="ECO:0000313" key="7">
    <source>
        <dbReference type="Proteomes" id="UP001439008"/>
    </source>
</evidence>
<accession>A0ABV2AIC4</accession>
<dbReference type="InterPro" id="IPR036420">
    <property type="entry name" value="BRCT_dom_sf"/>
</dbReference>